<comment type="catalytic activity">
    <reaction evidence="1 11">
        <text>Endonucleolytic cleavage to 5'-phosphomonoester.</text>
        <dbReference type="EC" id="3.1.26.4"/>
    </reaction>
</comment>
<dbReference type="InterPro" id="IPR036397">
    <property type="entry name" value="RNaseH_sf"/>
</dbReference>
<dbReference type="GO" id="GO:0003676">
    <property type="term" value="F:nucleic acid binding"/>
    <property type="evidence" value="ECO:0007669"/>
    <property type="project" value="InterPro"/>
</dbReference>
<evidence type="ECO:0000313" key="14">
    <source>
        <dbReference type="EMBL" id="KGM52447.1"/>
    </source>
</evidence>
<evidence type="ECO:0000313" key="15">
    <source>
        <dbReference type="Proteomes" id="UP000030017"/>
    </source>
</evidence>
<dbReference type="EMBL" id="AVPS01000003">
    <property type="protein sequence ID" value="KGM52447.1"/>
    <property type="molecule type" value="Genomic_DNA"/>
</dbReference>
<keyword evidence="5 11" id="KW-0963">Cytoplasm</keyword>
<feature type="compositionally biased region" description="Basic and acidic residues" evidence="12">
    <location>
        <begin position="131"/>
        <end position="152"/>
    </location>
</feature>
<dbReference type="PROSITE" id="PS50879">
    <property type="entry name" value="RNASE_H_1"/>
    <property type="match status" value="1"/>
</dbReference>
<evidence type="ECO:0000256" key="2">
    <source>
        <dbReference type="ARBA" id="ARBA00004496"/>
    </source>
</evidence>
<comment type="subcellular location">
    <subcellularLocation>
        <location evidence="2 11">Cytoplasm</location>
    </subcellularLocation>
</comment>
<feature type="binding site" evidence="11">
    <location>
        <position position="79"/>
    </location>
    <ligand>
        <name>Mg(2+)</name>
        <dbReference type="ChEBI" id="CHEBI:18420"/>
        <label>1</label>
    </ligand>
</feature>
<gene>
    <name evidence="11" type="primary">rnhA</name>
    <name evidence="14" type="ORF">N792_05010</name>
</gene>
<evidence type="ECO:0000256" key="12">
    <source>
        <dbReference type="SAM" id="MobiDB-lite"/>
    </source>
</evidence>
<dbReference type="FunFam" id="3.30.420.10:FF:000008">
    <property type="entry name" value="Ribonuclease H"/>
    <property type="match status" value="1"/>
</dbReference>
<dbReference type="InterPro" id="IPR050092">
    <property type="entry name" value="RNase_H"/>
</dbReference>
<comment type="cofactor">
    <cofactor evidence="11">
        <name>Mg(2+)</name>
        <dbReference type="ChEBI" id="CHEBI:18420"/>
    </cofactor>
    <text evidence="11">Binds 1 Mg(2+) ion per subunit. May bind a second metal ion at a regulatory site, or after substrate binding.</text>
</comment>
<keyword evidence="7 11" id="KW-0479">Metal-binding</keyword>
<dbReference type="PANTHER" id="PTHR10642">
    <property type="entry name" value="RIBONUCLEASE H1"/>
    <property type="match status" value="1"/>
</dbReference>
<dbReference type="eggNOG" id="COG0328">
    <property type="taxonomic scope" value="Bacteria"/>
</dbReference>
<keyword evidence="15" id="KW-1185">Reference proteome</keyword>
<dbReference type="InterPro" id="IPR012337">
    <property type="entry name" value="RNaseH-like_sf"/>
</dbReference>
<feature type="domain" description="RNase H type-1" evidence="13">
    <location>
        <begin position="10"/>
        <end position="151"/>
    </location>
</feature>
<dbReference type="CDD" id="cd09278">
    <property type="entry name" value="RNase_HI_prokaryote_like"/>
    <property type="match status" value="1"/>
</dbReference>
<evidence type="ECO:0000256" key="1">
    <source>
        <dbReference type="ARBA" id="ARBA00000077"/>
    </source>
</evidence>
<dbReference type="Proteomes" id="UP000030017">
    <property type="component" value="Unassembled WGS sequence"/>
</dbReference>
<dbReference type="HAMAP" id="MF_00042">
    <property type="entry name" value="RNase_H"/>
    <property type="match status" value="1"/>
</dbReference>
<evidence type="ECO:0000256" key="11">
    <source>
        <dbReference type="HAMAP-Rule" id="MF_00042"/>
    </source>
</evidence>
<keyword evidence="9 11" id="KW-0378">Hydrolase</keyword>
<evidence type="ECO:0000256" key="8">
    <source>
        <dbReference type="ARBA" id="ARBA00022759"/>
    </source>
</evidence>
<keyword evidence="6 11" id="KW-0540">Nuclease</keyword>
<dbReference type="GO" id="GO:0004523">
    <property type="term" value="F:RNA-DNA hybrid ribonuclease activity"/>
    <property type="evidence" value="ECO:0007669"/>
    <property type="project" value="UniProtKB-UniRule"/>
</dbReference>
<feature type="region of interest" description="Disordered" evidence="12">
    <location>
        <begin position="131"/>
        <end position="162"/>
    </location>
</feature>
<dbReference type="GO" id="GO:0000287">
    <property type="term" value="F:magnesium ion binding"/>
    <property type="evidence" value="ECO:0007669"/>
    <property type="project" value="UniProtKB-UniRule"/>
</dbReference>
<dbReference type="NCBIfam" id="NF001236">
    <property type="entry name" value="PRK00203.1"/>
    <property type="match status" value="1"/>
</dbReference>
<dbReference type="PANTHER" id="PTHR10642:SF26">
    <property type="entry name" value="RIBONUCLEASE H1"/>
    <property type="match status" value="1"/>
</dbReference>
<feature type="binding site" evidence="11">
    <location>
        <position position="143"/>
    </location>
    <ligand>
        <name>Mg(2+)</name>
        <dbReference type="ChEBI" id="CHEBI:18420"/>
        <label>2</label>
    </ligand>
</feature>
<feature type="binding site" evidence="11">
    <location>
        <position position="19"/>
    </location>
    <ligand>
        <name>Mg(2+)</name>
        <dbReference type="ChEBI" id="CHEBI:18420"/>
        <label>2</label>
    </ligand>
</feature>
<comment type="subunit">
    <text evidence="4 11">Monomer.</text>
</comment>
<dbReference type="OrthoDB" id="7845843at2"/>
<evidence type="ECO:0000259" key="13">
    <source>
        <dbReference type="PROSITE" id="PS50879"/>
    </source>
</evidence>
<dbReference type="InterPro" id="IPR002156">
    <property type="entry name" value="RNaseH_domain"/>
</dbReference>
<dbReference type="Gene3D" id="3.30.420.10">
    <property type="entry name" value="Ribonuclease H-like superfamily/Ribonuclease H"/>
    <property type="match status" value="1"/>
</dbReference>
<sequence>MTESIRGTDAKKIVDIHTDGACLGNPGPGGWAALLRCKGRERELVGGEADTTNNRMELMAAICALEALSESCVVTLHTDSQYVRQGITQWMANWMRRGWKTAAGAPVKNRDLWERLNLAVQSHQIDWRWVKGHSGDPDNERVDDLARDEATRFKQRSRGQVG</sequence>
<evidence type="ECO:0000256" key="7">
    <source>
        <dbReference type="ARBA" id="ARBA00022723"/>
    </source>
</evidence>
<accession>A0A0A0ETH7</accession>
<evidence type="ECO:0000256" key="10">
    <source>
        <dbReference type="ARBA" id="ARBA00022842"/>
    </source>
</evidence>
<dbReference type="InterPro" id="IPR022892">
    <property type="entry name" value="RNaseHI"/>
</dbReference>
<keyword evidence="8 11" id="KW-0255">Endonuclease</keyword>
<feature type="compositionally biased region" description="Basic residues" evidence="12">
    <location>
        <begin position="153"/>
        <end position="162"/>
    </location>
</feature>
<dbReference type="STRING" id="1122185.N792_05010"/>
<dbReference type="EC" id="3.1.26.4" evidence="11"/>
<keyword evidence="10 11" id="KW-0460">Magnesium</keyword>
<dbReference type="AlphaFoldDB" id="A0A0A0ETH7"/>
<name>A0A0A0ETH7_9GAMM</name>
<comment type="similarity">
    <text evidence="3 11">Belongs to the RNase H family.</text>
</comment>
<evidence type="ECO:0000256" key="9">
    <source>
        <dbReference type="ARBA" id="ARBA00022801"/>
    </source>
</evidence>
<dbReference type="GO" id="GO:0005737">
    <property type="term" value="C:cytoplasm"/>
    <property type="evidence" value="ECO:0007669"/>
    <property type="project" value="UniProtKB-SubCell"/>
</dbReference>
<dbReference type="RefSeq" id="WP_036192691.1">
    <property type="nucleotide sequence ID" value="NZ_AVPS01000003.1"/>
</dbReference>
<evidence type="ECO:0000256" key="6">
    <source>
        <dbReference type="ARBA" id="ARBA00022722"/>
    </source>
</evidence>
<dbReference type="SUPFAM" id="SSF53098">
    <property type="entry name" value="Ribonuclease H-like"/>
    <property type="match status" value="1"/>
</dbReference>
<reference evidence="14 15" key="1">
    <citation type="submission" date="2013-08" db="EMBL/GenBank/DDBJ databases">
        <title>Genome sequencing of Lysobacter.</title>
        <authorList>
            <person name="Zhang S."/>
            <person name="Wang G."/>
        </authorList>
    </citation>
    <scope>NUCLEOTIDE SEQUENCE [LARGE SCALE GENOMIC DNA]</scope>
    <source>
        <strain evidence="14 15">Ko07</strain>
    </source>
</reference>
<feature type="binding site" evidence="11">
    <location>
        <position position="57"/>
    </location>
    <ligand>
        <name>Mg(2+)</name>
        <dbReference type="ChEBI" id="CHEBI:18420"/>
        <label>1</label>
    </ligand>
</feature>
<evidence type="ECO:0000256" key="5">
    <source>
        <dbReference type="ARBA" id="ARBA00022490"/>
    </source>
</evidence>
<dbReference type="GO" id="GO:0043137">
    <property type="term" value="P:DNA replication, removal of RNA primer"/>
    <property type="evidence" value="ECO:0007669"/>
    <property type="project" value="TreeGrafter"/>
</dbReference>
<dbReference type="Pfam" id="PF00075">
    <property type="entry name" value="RNase_H"/>
    <property type="match status" value="1"/>
</dbReference>
<evidence type="ECO:0000256" key="3">
    <source>
        <dbReference type="ARBA" id="ARBA00005300"/>
    </source>
</evidence>
<proteinExistence type="inferred from homology"/>
<evidence type="ECO:0000256" key="4">
    <source>
        <dbReference type="ARBA" id="ARBA00011245"/>
    </source>
</evidence>
<organism evidence="14 15">
    <name type="scientific">Lysobacter concretionis Ko07 = DSM 16239</name>
    <dbReference type="NCBI Taxonomy" id="1122185"/>
    <lineage>
        <taxon>Bacteria</taxon>
        <taxon>Pseudomonadati</taxon>
        <taxon>Pseudomonadota</taxon>
        <taxon>Gammaproteobacteria</taxon>
        <taxon>Lysobacterales</taxon>
        <taxon>Lysobacteraceae</taxon>
        <taxon>Novilysobacter</taxon>
    </lineage>
</organism>
<comment type="function">
    <text evidence="11">Endonuclease that specifically degrades the RNA of RNA-DNA hybrids.</text>
</comment>
<feature type="binding site" evidence="11">
    <location>
        <position position="19"/>
    </location>
    <ligand>
        <name>Mg(2+)</name>
        <dbReference type="ChEBI" id="CHEBI:18420"/>
        <label>1</label>
    </ligand>
</feature>
<comment type="caution">
    <text evidence="14">The sequence shown here is derived from an EMBL/GenBank/DDBJ whole genome shotgun (WGS) entry which is preliminary data.</text>
</comment>
<protein>
    <recommendedName>
        <fullName evidence="11">Ribonuclease H</fullName>
        <shortName evidence="11">RNase H</shortName>
        <ecNumber evidence="11">3.1.26.4</ecNumber>
    </recommendedName>
</protein>